<comment type="caution">
    <text evidence="2">The sequence shown here is derived from an EMBL/GenBank/DDBJ whole genome shotgun (WGS) entry which is preliminary data.</text>
</comment>
<sequence>MGYDGGEAQFDPTVPEGPAAIRIKSKKMYENSRHPVKTWIPERGRYADALIQREGRGPWWSKGCAGQRHRDEPLHLLQEWEGNFFRPRSCKDLGLRYQIGHHKGEACPFVPLVPTDDFVVLDNNGIHELDIDFCGCPGAPSQVAQLLNVGWYPATSKDPRTAATLSLLRRFHTLNLQARVPAYDFYNALALLRNGSGLRPPPARLAQFMHMMCKRAGRAHNLAGLAGTVLGELAVVCRACPHPGINLPEGWEDAPPEIAWIYRLLVSEDANFKMKGRDRSSRDKDPTLGPGWAYMVGNDDYLKHLISHCVSFAALWSANNKRAKGLRASGIGSVSCSRHELFRPLGTGDLQKGERLIGITLLTVVASYDIACQWSRNFWARASKMPARLKLPEGLNMLFKVPKFHLPPHVKPCHGPYSFNYTKGVGRTDGEGVERNWSWLNWAARSVSVMGPGSREDTIDDLCGFSNWRKTVDLGNSLLRKMVLAIPQAMVHSRAFHAFTDGLRREHEAELRDWDALIREWECDPLNAEINPFDYPEVEGETMADVMKRISEEDHARVVKDGAGALAVKPAGFLVAGIGIQEEQLAVALEAKRRTRTTIQATELQRKRTLLLGKVSALQDVQNVYMPGLRQWMAQQDPPFPLPDNSKPETITIFLPSSLLAADRDAVCLANLTQNEDDLRQAQANEALRELRSNLRTRTFAHQFKRKHMGGQGMYTKSQSLQDGIEDRIRGAATRYRAAWRGLLALRGPGAWQSDLQELRQEDIRGINERAMNDEEKEENRKARLLAGLTGDGSDDVDEYGEPIPLTVLFNLETGEGRRLASWLWYSATTSVEVDAHGKLHADIQVEWSKARARADRWREELVLLEEEMRRTVEFCLWKAKWWEEQLGLREDVAPAIVEGLEAYGREQIARELDWAAKWSAKWLPVRTRAALVLRDHVGDVDTELVPLEVELEADAREEYEFDDFNEEDD</sequence>
<gene>
    <name evidence="2" type="ORF">B0H16DRAFT_1824552</name>
</gene>
<dbReference type="PANTHER" id="PTHR33096:SF1">
    <property type="entry name" value="CXC1-LIKE CYSTEINE CLUSTER ASSOCIATED WITH KDZ TRANSPOSASES DOMAIN-CONTAINING PROTEIN"/>
    <property type="match status" value="1"/>
</dbReference>
<dbReference type="EMBL" id="JARKIB010000448">
    <property type="protein sequence ID" value="KAJ7707084.1"/>
    <property type="molecule type" value="Genomic_DNA"/>
</dbReference>
<evidence type="ECO:0000313" key="3">
    <source>
        <dbReference type="Proteomes" id="UP001215598"/>
    </source>
</evidence>
<name>A0AAD7GX14_9AGAR</name>
<evidence type="ECO:0000313" key="2">
    <source>
        <dbReference type="EMBL" id="KAJ7707084.1"/>
    </source>
</evidence>
<evidence type="ECO:0000259" key="1">
    <source>
        <dbReference type="Pfam" id="PF18803"/>
    </source>
</evidence>
<dbReference type="InterPro" id="IPR041457">
    <property type="entry name" value="CxC2_KDZ-assoc"/>
</dbReference>
<dbReference type="Proteomes" id="UP001215598">
    <property type="component" value="Unassembled WGS sequence"/>
</dbReference>
<feature type="domain" description="CxC2-like cysteine cluster KDZ transposase-associated" evidence="1">
    <location>
        <begin position="91"/>
        <end position="194"/>
    </location>
</feature>
<dbReference type="Pfam" id="PF18803">
    <property type="entry name" value="CxC2"/>
    <property type="match status" value="1"/>
</dbReference>
<dbReference type="InterPro" id="IPR040521">
    <property type="entry name" value="KDZ"/>
</dbReference>
<proteinExistence type="predicted"/>
<dbReference type="PANTHER" id="PTHR33096">
    <property type="entry name" value="CXC2 DOMAIN-CONTAINING PROTEIN"/>
    <property type="match status" value="1"/>
</dbReference>
<accession>A0AAD7GX14</accession>
<dbReference type="Pfam" id="PF18758">
    <property type="entry name" value="KDZ"/>
    <property type="match status" value="1"/>
</dbReference>
<keyword evidence="3" id="KW-1185">Reference proteome</keyword>
<organism evidence="2 3">
    <name type="scientific">Mycena metata</name>
    <dbReference type="NCBI Taxonomy" id="1033252"/>
    <lineage>
        <taxon>Eukaryota</taxon>
        <taxon>Fungi</taxon>
        <taxon>Dikarya</taxon>
        <taxon>Basidiomycota</taxon>
        <taxon>Agaricomycotina</taxon>
        <taxon>Agaricomycetes</taxon>
        <taxon>Agaricomycetidae</taxon>
        <taxon>Agaricales</taxon>
        <taxon>Marasmiineae</taxon>
        <taxon>Mycenaceae</taxon>
        <taxon>Mycena</taxon>
    </lineage>
</organism>
<protein>
    <recommendedName>
        <fullName evidence="1">CxC2-like cysteine cluster KDZ transposase-associated domain-containing protein</fullName>
    </recommendedName>
</protein>
<reference evidence="2" key="1">
    <citation type="submission" date="2023-03" db="EMBL/GenBank/DDBJ databases">
        <title>Massive genome expansion in bonnet fungi (Mycena s.s.) driven by repeated elements and novel gene families across ecological guilds.</title>
        <authorList>
            <consortium name="Lawrence Berkeley National Laboratory"/>
            <person name="Harder C.B."/>
            <person name="Miyauchi S."/>
            <person name="Viragh M."/>
            <person name="Kuo A."/>
            <person name="Thoen E."/>
            <person name="Andreopoulos B."/>
            <person name="Lu D."/>
            <person name="Skrede I."/>
            <person name="Drula E."/>
            <person name="Henrissat B."/>
            <person name="Morin E."/>
            <person name="Kohler A."/>
            <person name="Barry K."/>
            <person name="LaButti K."/>
            <person name="Morin E."/>
            <person name="Salamov A."/>
            <person name="Lipzen A."/>
            <person name="Mereny Z."/>
            <person name="Hegedus B."/>
            <person name="Baldrian P."/>
            <person name="Stursova M."/>
            <person name="Weitz H."/>
            <person name="Taylor A."/>
            <person name="Grigoriev I.V."/>
            <person name="Nagy L.G."/>
            <person name="Martin F."/>
            <person name="Kauserud H."/>
        </authorList>
    </citation>
    <scope>NUCLEOTIDE SEQUENCE</scope>
    <source>
        <strain evidence="2">CBHHK182m</strain>
    </source>
</reference>
<dbReference type="AlphaFoldDB" id="A0AAD7GX14"/>